<comment type="caution">
    <text evidence="2">The sequence shown here is derived from an EMBL/GenBank/DDBJ whole genome shotgun (WGS) entry which is preliminary data.</text>
</comment>
<sequence>MLIRDMSHFLRRDDECLHPTGSEAFRITGVTMHNHPDDRPEPVTAATGGNRLNRTPATIRKWGQRYGARQLGRAGRETVYDYRDLATIDGCIHRGEPIPPTPETRDELRAQRRAAALTPAA</sequence>
<evidence type="ECO:0000313" key="3">
    <source>
        <dbReference type="Proteomes" id="UP000603904"/>
    </source>
</evidence>
<protein>
    <recommendedName>
        <fullName evidence="4">HTH merR-type domain-containing protein</fullName>
    </recommendedName>
</protein>
<accession>A0ABQ4GC08</accession>
<dbReference type="EMBL" id="BOOC01000064">
    <property type="protein sequence ID" value="GIH44590.1"/>
    <property type="molecule type" value="Genomic_DNA"/>
</dbReference>
<feature type="region of interest" description="Disordered" evidence="1">
    <location>
        <begin position="32"/>
        <end position="53"/>
    </location>
</feature>
<gene>
    <name evidence="2" type="ORF">Mco01_75900</name>
</gene>
<evidence type="ECO:0008006" key="4">
    <source>
        <dbReference type="Google" id="ProtNLM"/>
    </source>
</evidence>
<name>A0ABQ4GC08_9ACTN</name>
<reference evidence="2 3" key="1">
    <citation type="submission" date="2021-01" db="EMBL/GenBank/DDBJ databases">
        <title>Whole genome shotgun sequence of Microbispora corallina NBRC 16416.</title>
        <authorList>
            <person name="Komaki H."/>
            <person name="Tamura T."/>
        </authorList>
    </citation>
    <scope>NUCLEOTIDE SEQUENCE [LARGE SCALE GENOMIC DNA]</scope>
    <source>
        <strain evidence="2 3">NBRC 16416</strain>
    </source>
</reference>
<proteinExistence type="predicted"/>
<organism evidence="2 3">
    <name type="scientific">Microbispora corallina</name>
    <dbReference type="NCBI Taxonomy" id="83302"/>
    <lineage>
        <taxon>Bacteria</taxon>
        <taxon>Bacillati</taxon>
        <taxon>Actinomycetota</taxon>
        <taxon>Actinomycetes</taxon>
        <taxon>Streptosporangiales</taxon>
        <taxon>Streptosporangiaceae</taxon>
        <taxon>Microbispora</taxon>
    </lineage>
</organism>
<dbReference type="Proteomes" id="UP000603904">
    <property type="component" value="Unassembled WGS sequence"/>
</dbReference>
<evidence type="ECO:0000313" key="2">
    <source>
        <dbReference type="EMBL" id="GIH44590.1"/>
    </source>
</evidence>
<keyword evidence="3" id="KW-1185">Reference proteome</keyword>
<evidence type="ECO:0000256" key="1">
    <source>
        <dbReference type="SAM" id="MobiDB-lite"/>
    </source>
</evidence>
<feature type="region of interest" description="Disordered" evidence="1">
    <location>
        <begin position="93"/>
        <end position="121"/>
    </location>
</feature>